<accession>A0A2U2B5T7</accession>
<keyword evidence="4 7" id="KW-0732">Signal</keyword>
<dbReference type="Gene3D" id="3.40.720.10">
    <property type="entry name" value="Alkaline Phosphatase, subunit A"/>
    <property type="match status" value="1"/>
</dbReference>
<keyword evidence="10" id="KW-1185">Reference proteome</keyword>
<dbReference type="EMBL" id="QEWP01000014">
    <property type="protein sequence ID" value="PWD98440.1"/>
    <property type="molecule type" value="Genomic_DNA"/>
</dbReference>
<dbReference type="PANTHER" id="PTHR42693:SF42">
    <property type="entry name" value="ARYLSULFATASE G"/>
    <property type="match status" value="1"/>
</dbReference>
<dbReference type="InterPro" id="IPR017850">
    <property type="entry name" value="Alkaline_phosphatase_core_sf"/>
</dbReference>
<dbReference type="Proteomes" id="UP000244956">
    <property type="component" value="Unassembled WGS sequence"/>
</dbReference>
<sequence length="486" mass="54596">MKRITWKLGGLIASLIMIVSLGTAEAQQKDEKPNIILFYVDDLGWMDLSCQGSEFYETPAIDKLAEQGVRFTQAYTAHPRCVPARYGVLTGRYPARAKVPGKGSIGLKPEDFTIAEALQEGGYKTFFTGKWHLLFNDKAGNMPENQGFDINVAGGAAGAPPTYFYPYRKGEKTPAGQKGYKKKELHGLDEGGSEGEYLTDRLTRESVNFMKEHTASNPDQPFFLYLSHYGVHTPFEAKKELIEKYRKKLTTMKYDLPEYEKTITGDNKLRQDFPVYAAMIESVDQSMARISATLDELGIADNTIIIFTADNGGLSTRGNNRKLATSNYPLRYGKGWLYEGGIREAFIVKWPGVTQAGTLSEAIVSGTDIYPTVLSMAELPLRPQDHFDGENVVEAIKGKAFKREKPLFWHSPLGRPKRTGDENSSAVRIGDYKLVDWYDQNRVELFNLKEDIGETTDLSEKMPGKTSDMLQILRHWRKEIDAYVGK</sequence>
<evidence type="ECO:0000256" key="6">
    <source>
        <dbReference type="ARBA" id="ARBA00022837"/>
    </source>
</evidence>
<evidence type="ECO:0000259" key="8">
    <source>
        <dbReference type="Pfam" id="PF00884"/>
    </source>
</evidence>
<dbReference type="RefSeq" id="WP_109265352.1">
    <property type="nucleotide sequence ID" value="NZ_QEWP01000014.1"/>
</dbReference>
<evidence type="ECO:0000256" key="4">
    <source>
        <dbReference type="ARBA" id="ARBA00022729"/>
    </source>
</evidence>
<dbReference type="GO" id="GO:0004065">
    <property type="term" value="F:arylsulfatase activity"/>
    <property type="evidence" value="ECO:0007669"/>
    <property type="project" value="TreeGrafter"/>
</dbReference>
<name>A0A2U2B5T7_9BACT</name>
<dbReference type="GO" id="GO:0046872">
    <property type="term" value="F:metal ion binding"/>
    <property type="evidence" value="ECO:0007669"/>
    <property type="project" value="UniProtKB-KW"/>
</dbReference>
<keyword evidence="5" id="KW-0378">Hydrolase</keyword>
<comment type="similarity">
    <text evidence="2">Belongs to the sulfatase family.</text>
</comment>
<evidence type="ECO:0000256" key="5">
    <source>
        <dbReference type="ARBA" id="ARBA00022801"/>
    </source>
</evidence>
<dbReference type="Gene3D" id="3.30.1120.10">
    <property type="match status" value="1"/>
</dbReference>
<evidence type="ECO:0000313" key="10">
    <source>
        <dbReference type="Proteomes" id="UP000244956"/>
    </source>
</evidence>
<keyword evidence="3" id="KW-0479">Metal-binding</keyword>
<feature type="signal peptide" evidence="7">
    <location>
        <begin position="1"/>
        <end position="26"/>
    </location>
</feature>
<dbReference type="SUPFAM" id="SSF53649">
    <property type="entry name" value="Alkaline phosphatase-like"/>
    <property type="match status" value="1"/>
</dbReference>
<dbReference type="AlphaFoldDB" id="A0A2U2B5T7"/>
<evidence type="ECO:0000256" key="2">
    <source>
        <dbReference type="ARBA" id="ARBA00008779"/>
    </source>
</evidence>
<evidence type="ECO:0000256" key="7">
    <source>
        <dbReference type="SAM" id="SignalP"/>
    </source>
</evidence>
<dbReference type="CDD" id="cd16144">
    <property type="entry name" value="ARS_like"/>
    <property type="match status" value="1"/>
</dbReference>
<evidence type="ECO:0000313" key="9">
    <source>
        <dbReference type="EMBL" id="PWD98440.1"/>
    </source>
</evidence>
<gene>
    <name evidence="9" type="ORF">DDZ16_15280</name>
</gene>
<protein>
    <submittedName>
        <fullName evidence="9">Sulfatase</fullName>
    </submittedName>
</protein>
<keyword evidence="6" id="KW-0106">Calcium</keyword>
<reference evidence="9 10" key="1">
    <citation type="submission" date="2018-05" db="EMBL/GenBank/DDBJ databases">
        <title>Marinilabilia rubrum sp. nov., isolated from saltern sediment.</title>
        <authorList>
            <person name="Zhang R."/>
        </authorList>
    </citation>
    <scope>NUCLEOTIDE SEQUENCE [LARGE SCALE GENOMIC DNA]</scope>
    <source>
        <strain evidence="9 10">WTE16</strain>
    </source>
</reference>
<organism evidence="9 10">
    <name type="scientific">Marinilabilia rubra</name>
    <dbReference type="NCBI Taxonomy" id="2162893"/>
    <lineage>
        <taxon>Bacteria</taxon>
        <taxon>Pseudomonadati</taxon>
        <taxon>Bacteroidota</taxon>
        <taxon>Bacteroidia</taxon>
        <taxon>Marinilabiliales</taxon>
        <taxon>Marinilabiliaceae</taxon>
        <taxon>Marinilabilia</taxon>
    </lineage>
</organism>
<dbReference type="InterPro" id="IPR050738">
    <property type="entry name" value="Sulfatase"/>
</dbReference>
<evidence type="ECO:0000256" key="1">
    <source>
        <dbReference type="ARBA" id="ARBA00001913"/>
    </source>
</evidence>
<evidence type="ECO:0000256" key="3">
    <source>
        <dbReference type="ARBA" id="ARBA00022723"/>
    </source>
</evidence>
<comment type="cofactor">
    <cofactor evidence="1">
        <name>Ca(2+)</name>
        <dbReference type="ChEBI" id="CHEBI:29108"/>
    </cofactor>
</comment>
<dbReference type="PANTHER" id="PTHR42693">
    <property type="entry name" value="ARYLSULFATASE FAMILY MEMBER"/>
    <property type="match status" value="1"/>
</dbReference>
<dbReference type="OrthoDB" id="9765065at2"/>
<feature type="domain" description="Sulfatase N-terminal" evidence="8">
    <location>
        <begin position="33"/>
        <end position="377"/>
    </location>
</feature>
<dbReference type="InterPro" id="IPR000917">
    <property type="entry name" value="Sulfatase_N"/>
</dbReference>
<proteinExistence type="inferred from homology"/>
<dbReference type="Pfam" id="PF00884">
    <property type="entry name" value="Sulfatase"/>
    <property type="match status" value="1"/>
</dbReference>
<comment type="caution">
    <text evidence="9">The sequence shown here is derived from an EMBL/GenBank/DDBJ whole genome shotgun (WGS) entry which is preliminary data.</text>
</comment>
<feature type="chain" id="PRO_5015638626" evidence="7">
    <location>
        <begin position="27"/>
        <end position="486"/>
    </location>
</feature>